<reference evidence="2 3" key="1">
    <citation type="submission" date="2019-04" db="EMBL/GenBank/DDBJ databases">
        <title>Friends and foes A comparative genomics study of 23 Aspergillus species from section Flavi.</title>
        <authorList>
            <consortium name="DOE Joint Genome Institute"/>
            <person name="Kjaerbolling I."/>
            <person name="Vesth T."/>
            <person name="Frisvad J.C."/>
            <person name="Nybo J.L."/>
            <person name="Theobald S."/>
            <person name="Kildgaard S."/>
            <person name="Isbrandt T."/>
            <person name="Kuo A."/>
            <person name="Sato A."/>
            <person name="Lyhne E.K."/>
            <person name="Kogle M.E."/>
            <person name="Wiebenga A."/>
            <person name="Kun R.S."/>
            <person name="Lubbers R.J."/>
            <person name="Makela M.R."/>
            <person name="Barry K."/>
            <person name="Chovatia M."/>
            <person name="Clum A."/>
            <person name="Daum C."/>
            <person name="Haridas S."/>
            <person name="He G."/>
            <person name="LaButti K."/>
            <person name="Lipzen A."/>
            <person name="Mondo S."/>
            <person name="Riley R."/>
            <person name="Salamov A."/>
            <person name="Simmons B.A."/>
            <person name="Magnuson J.K."/>
            <person name="Henrissat B."/>
            <person name="Mortensen U.H."/>
            <person name="Larsen T.O."/>
            <person name="Devries R.P."/>
            <person name="Grigoriev I.V."/>
            <person name="Machida M."/>
            <person name="Baker S.E."/>
            <person name="Andersen M.R."/>
        </authorList>
    </citation>
    <scope>NUCLEOTIDE SEQUENCE [LARGE SCALE GENOMIC DNA]</scope>
    <source>
        <strain evidence="2 3">IBT 18842</strain>
    </source>
</reference>
<dbReference type="SUPFAM" id="SSF53335">
    <property type="entry name" value="S-adenosyl-L-methionine-dependent methyltransferases"/>
    <property type="match status" value="1"/>
</dbReference>
<evidence type="ECO:0000313" key="3">
    <source>
        <dbReference type="Proteomes" id="UP000325780"/>
    </source>
</evidence>
<gene>
    <name evidence="2" type="ORF">BDV25DRAFT_147886</name>
</gene>
<dbReference type="Gene3D" id="3.40.50.150">
    <property type="entry name" value="Vaccinia Virus protein VP39"/>
    <property type="match status" value="1"/>
</dbReference>
<keyword evidence="1" id="KW-0812">Transmembrane</keyword>
<dbReference type="EMBL" id="ML742030">
    <property type="protein sequence ID" value="KAE8154295.1"/>
    <property type="molecule type" value="Genomic_DNA"/>
</dbReference>
<dbReference type="AlphaFoldDB" id="A0A5N6U6M3"/>
<feature type="transmembrane region" description="Helical" evidence="1">
    <location>
        <begin position="185"/>
        <end position="204"/>
    </location>
</feature>
<dbReference type="OrthoDB" id="2101715at2759"/>
<name>A0A5N6U6M3_ASPAV</name>
<evidence type="ECO:0000313" key="2">
    <source>
        <dbReference type="EMBL" id="KAE8154295.1"/>
    </source>
</evidence>
<dbReference type="InterPro" id="IPR029063">
    <property type="entry name" value="SAM-dependent_MTases_sf"/>
</dbReference>
<protein>
    <recommendedName>
        <fullName evidence="4">Methyltransferase domain-containing protein</fullName>
    </recommendedName>
</protein>
<accession>A0A5N6U6M3</accession>
<sequence>MILFPRYHLFEFGDQSWCPEWMQAYIQSYLTQVWNLHIPPFSKTSPAGTAAEIIQENIPDPPSYTFIDLCAGAGGPTRTIEHTLNTKLAAEENPSAQFILTDLHPRLEEWTAITKQQENISHISDPVDASQCNRLTSNERKECRIFNLCFHHFDDPLASRILRNAVESADSFIIFEFAQRNFTSLLNIPVMILFPFWYTIYRYWNSPKHLFCTYAVPLLSFLVTFDGLVSTMRCRTAEEIRDLLPRYDSELTNWEFTSGHRMLFEPCVHVYYFIGKRKASRS</sequence>
<organism evidence="2 3">
    <name type="scientific">Aspergillus avenaceus</name>
    <dbReference type="NCBI Taxonomy" id="36643"/>
    <lineage>
        <taxon>Eukaryota</taxon>
        <taxon>Fungi</taxon>
        <taxon>Dikarya</taxon>
        <taxon>Ascomycota</taxon>
        <taxon>Pezizomycotina</taxon>
        <taxon>Eurotiomycetes</taxon>
        <taxon>Eurotiomycetidae</taxon>
        <taxon>Eurotiales</taxon>
        <taxon>Aspergillaceae</taxon>
        <taxon>Aspergillus</taxon>
        <taxon>Aspergillus subgen. Circumdati</taxon>
    </lineage>
</organism>
<keyword evidence="1" id="KW-1133">Transmembrane helix</keyword>
<keyword evidence="3" id="KW-1185">Reference proteome</keyword>
<proteinExistence type="predicted"/>
<dbReference type="Proteomes" id="UP000325780">
    <property type="component" value="Unassembled WGS sequence"/>
</dbReference>
<keyword evidence="1" id="KW-0472">Membrane</keyword>
<evidence type="ECO:0000256" key="1">
    <source>
        <dbReference type="SAM" id="Phobius"/>
    </source>
</evidence>
<evidence type="ECO:0008006" key="4">
    <source>
        <dbReference type="Google" id="ProtNLM"/>
    </source>
</evidence>